<evidence type="ECO:0000256" key="1">
    <source>
        <dbReference type="ARBA" id="ARBA00000085"/>
    </source>
</evidence>
<proteinExistence type="predicted"/>
<sequence length="651" mass="71949">MRHLDIRERMLLAALLPVAMVSVLLAVVFLMARFDDLQESYLQRTRSVARQLALASEYGLFSANQTQLQTVVHGALREPDVRWVAILDAHGQILVSAGHEVSAMAIALSPQETQEFDAQRRLDILGQPVFASGIKLDDLYEESSSRSDGLPTQLGQVVVKISRQSVDVRKQNMLLLGGLISLLGLIFGMVLAARLSQGVIRPIMRVTRLIERIGRGDFAAVAEIRNDVVARSDPLRELQENLRQMAERLSHAREDLEHQVTVATQALREKKEEAEHATQAKSQFLAAASHDLRQPTHALGMFITRLAQLPHDAQTRGLIVNLESSVRAMQNLLDGLLDISRLEAQAVQVKLESLAVSGLWVQLQHDLEQTAQDKGLYLRIRPSPVWVMSDAVLLYRILLNLVGNALRYTEQGGVLVACRLVEAGKSVQLQVWDSGIGIAKEYQSEVFKEFYQVGNKARERNKGLGLGLSIVKRTAELLGHPLSLDSLPGKGTRFALTLPLTEPQHKYLDTMAFDRPQGDGLVGAVMLVIEDDPLVCTALVGLLEGWGIQVHDAKGLMDAQQWIQHGLKPSLILSDYRLLDGQNGIEVVQKLRSMLGVSIPACLMSGDTDAILMSAAQVAGLTLLHKPVRPAKLRSLLRRLLNHQSIEEDLR</sequence>
<evidence type="ECO:0000256" key="2">
    <source>
        <dbReference type="ARBA" id="ARBA00004370"/>
    </source>
</evidence>
<evidence type="ECO:0000256" key="3">
    <source>
        <dbReference type="ARBA" id="ARBA00012438"/>
    </source>
</evidence>
<dbReference type="Gene3D" id="3.40.50.2300">
    <property type="match status" value="1"/>
</dbReference>
<dbReference type="InterPro" id="IPR003660">
    <property type="entry name" value="HAMP_dom"/>
</dbReference>
<feature type="transmembrane region" description="Helical" evidence="9">
    <location>
        <begin position="12"/>
        <end position="32"/>
    </location>
</feature>
<evidence type="ECO:0000256" key="8">
    <source>
        <dbReference type="SAM" id="Coils"/>
    </source>
</evidence>
<feature type="domain" description="Histidine kinase" evidence="10">
    <location>
        <begin position="287"/>
        <end position="502"/>
    </location>
</feature>
<keyword evidence="4 7" id="KW-0597">Phosphoprotein</keyword>
<dbReference type="InterPro" id="IPR036097">
    <property type="entry name" value="HisK_dim/P_sf"/>
</dbReference>
<dbReference type="Pfam" id="PF02518">
    <property type="entry name" value="HATPase_c"/>
    <property type="match status" value="1"/>
</dbReference>
<dbReference type="InterPro" id="IPR003661">
    <property type="entry name" value="HisK_dim/P_dom"/>
</dbReference>
<dbReference type="PROSITE" id="PS50885">
    <property type="entry name" value="HAMP"/>
    <property type="match status" value="1"/>
</dbReference>
<gene>
    <name evidence="13" type="ORF">MIZ03_1791</name>
</gene>
<feature type="modified residue" description="4-aspartylphosphate" evidence="7">
    <location>
        <position position="575"/>
    </location>
</feature>
<dbReference type="PROSITE" id="PS50109">
    <property type="entry name" value="HIS_KIN"/>
    <property type="match status" value="1"/>
</dbReference>
<evidence type="ECO:0000259" key="12">
    <source>
        <dbReference type="PROSITE" id="PS50885"/>
    </source>
</evidence>
<dbReference type="SMART" id="SM00387">
    <property type="entry name" value="HATPase_c"/>
    <property type="match status" value="1"/>
</dbReference>
<dbReference type="InterPro" id="IPR036890">
    <property type="entry name" value="HATPase_C_sf"/>
</dbReference>
<evidence type="ECO:0000256" key="5">
    <source>
        <dbReference type="ARBA" id="ARBA00022679"/>
    </source>
</evidence>
<dbReference type="SMART" id="SM00448">
    <property type="entry name" value="REC"/>
    <property type="match status" value="1"/>
</dbReference>
<accession>A0ABM7MKW5</accession>
<evidence type="ECO:0000256" key="9">
    <source>
        <dbReference type="SAM" id="Phobius"/>
    </source>
</evidence>
<feature type="coiled-coil region" evidence="8">
    <location>
        <begin position="235"/>
        <end position="273"/>
    </location>
</feature>
<comment type="subcellular location">
    <subcellularLocation>
        <location evidence="2">Membrane</location>
    </subcellularLocation>
</comment>
<evidence type="ECO:0000259" key="11">
    <source>
        <dbReference type="PROSITE" id="PS50110"/>
    </source>
</evidence>
<dbReference type="CDD" id="cd00156">
    <property type="entry name" value="REC"/>
    <property type="match status" value="1"/>
</dbReference>
<dbReference type="Pfam" id="PF00072">
    <property type="entry name" value="Response_reg"/>
    <property type="match status" value="1"/>
</dbReference>
<dbReference type="Gene3D" id="6.10.340.10">
    <property type="match status" value="1"/>
</dbReference>
<dbReference type="Pfam" id="PF00512">
    <property type="entry name" value="HisKA"/>
    <property type="match status" value="1"/>
</dbReference>
<dbReference type="EC" id="2.7.13.3" evidence="3"/>
<dbReference type="SUPFAM" id="SSF52172">
    <property type="entry name" value="CheY-like"/>
    <property type="match status" value="1"/>
</dbReference>
<keyword evidence="9" id="KW-0812">Transmembrane</keyword>
<dbReference type="CDD" id="cd06225">
    <property type="entry name" value="HAMP"/>
    <property type="match status" value="1"/>
</dbReference>
<organism evidence="13 14">
    <name type="scientific">Rhodoferax lithotrophicus</name>
    <dbReference type="NCBI Taxonomy" id="2798804"/>
    <lineage>
        <taxon>Bacteria</taxon>
        <taxon>Pseudomonadati</taxon>
        <taxon>Pseudomonadota</taxon>
        <taxon>Betaproteobacteria</taxon>
        <taxon>Burkholderiales</taxon>
        <taxon>Comamonadaceae</taxon>
        <taxon>Rhodoferax</taxon>
    </lineage>
</organism>
<dbReference type="InterPro" id="IPR001789">
    <property type="entry name" value="Sig_transdc_resp-reg_receiver"/>
</dbReference>
<feature type="domain" description="HAMP" evidence="12">
    <location>
        <begin position="197"/>
        <end position="254"/>
    </location>
</feature>
<dbReference type="InterPro" id="IPR005467">
    <property type="entry name" value="His_kinase_dom"/>
</dbReference>
<keyword evidence="14" id="KW-1185">Reference proteome</keyword>
<keyword evidence="9" id="KW-1133">Transmembrane helix</keyword>
<dbReference type="PRINTS" id="PR00344">
    <property type="entry name" value="BCTRLSENSOR"/>
</dbReference>
<dbReference type="InterPro" id="IPR019247">
    <property type="entry name" value="Histidine_kinase_BarA_N"/>
</dbReference>
<keyword evidence="9" id="KW-0472">Membrane</keyword>
<keyword evidence="5" id="KW-0808">Transferase</keyword>
<dbReference type="Gene3D" id="1.10.287.130">
    <property type="match status" value="1"/>
</dbReference>
<feature type="domain" description="Response regulatory" evidence="11">
    <location>
        <begin position="525"/>
        <end position="641"/>
    </location>
</feature>
<keyword evidence="8" id="KW-0175">Coiled coil</keyword>
<evidence type="ECO:0000313" key="13">
    <source>
        <dbReference type="EMBL" id="BCO26905.1"/>
    </source>
</evidence>
<evidence type="ECO:0000259" key="10">
    <source>
        <dbReference type="PROSITE" id="PS50109"/>
    </source>
</evidence>
<dbReference type="InterPro" id="IPR011006">
    <property type="entry name" value="CheY-like_superfamily"/>
</dbReference>
<dbReference type="CDD" id="cd00082">
    <property type="entry name" value="HisKA"/>
    <property type="match status" value="1"/>
</dbReference>
<reference evidence="13 14" key="1">
    <citation type="journal article" date="2021" name="Microbiol. Spectr.">
        <title>A Single Bacterium Capable of Oxidation and Reduction of Iron at Circumneutral pH.</title>
        <authorList>
            <person name="Kato S."/>
            <person name="Ohkuma M."/>
        </authorList>
    </citation>
    <scope>NUCLEOTIDE SEQUENCE [LARGE SCALE GENOMIC DNA]</scope>
    <source>
        <strain evidence="13 14">MIZ03</strain>
    </source>
</reference>
<dbReference type="Pfam" id="PF09984">
    <property type="entry name" value="sCache_4"/>
    <property type="match status" value="1"/>
</dbReference>
<keyword evidence="6 13" id="KW-0418">Kinase</keyword>
<dbReference type="GO" id="GO:0016301">
    <property type="term" value="F:kinase activity"/>
    <property type="evidence" value="ECO:0007669"/>
    <property type="project" value="UniProtKB-KW"/>
</dbReference>
<feature type="transmembrane region" description="Helical" evidence="9">
    <location>
        <begin position="173"/>
        <end position="195"/>
    </location>
</feature>
<dbReference type="SUPFAM" id="SSF47384">
    <property type="entry name" value="Homodimeric domain of signal transducing histidine kinase"/>
    <property type="match status" value="1"/>
</dbReference>
<evidence type="ECO:0000256" key="4">
    <source>
        <dbReference type="ARBA" id="ARBA00022553"/>
    </source>
</evidence>
<dbReference type="SUPFAM" id="SSF55874">
    <property type="entry name" value="ATPase domain of HSP90 chaperone/DNA topoisomerase II/histidine kinase"/>
    <property type="match status" value="1"/>
</dbReference>
<dbReference type="InterPro" id="IPR004358">
    <property type="entry name" value="Sig_transdc_His_kin-like_C"/>
</dbReference>
<evidence type="ECO:0000256" key="7">
    <source>
        <dbReference type="PROSITE-ProRule" id="PRU00169"/>
    </source>
</evidence>
<evidence type="ECO:0000256" key="6">
    <source>
        <dbReference type="ARBA" id="ARBA00022777"/>
    </source>
</evidence>
<name>A0ABM7MKW5_9BURK</name>
<evidence type="ECO:0000313" key="14">
    <source>
        <dbReference type="Proteomes" id="UP000824366"/>
    </source>
</evidence>
<protein>
    <recommendedName>
        <fullName evidence="3">histidine kinase</fullName>
        <ecNumber evidence="3">2.7.13.3</ecNumber>
    </recommendedName>
</protein>
<dbReference type="Gene3D" id="3.30.565.10">
    <property type="entry name" value="Histidine kinase-like ATPase, C-terminal domain"/>
    <property type="match status" value="1"/>
</dbReference>
<dbReference type="EMBL" id="AP024238">
    <property type="protein sequence ID" value="BCO26905.1"/>
    <property type="molecule type" value="Genomic_DNA"/>
</dbReference>
<dbReference type="PROSITE" id="PS50110">
    <property type="entry name" value="RESPONSE_REGULATORY"/>
    <property type="match status" value="1"/>
</dbReference>
<comment type="catalytic activity">
    <reaction evidence="1">
        <text>ATP + protein L-histidine = ADP + protein N-phospho-L-histidine.</text>
        <dbReference type="EC" id="2.7.13.3"/>
    </reaction>
</comment>
<dbReference type="Proteomes" id="UP000824366">
    <property type="component" value="Chromosome"/>
</dbReference>
<dbReference type="PANTHER" id="PTHR43047:SF9">
    <property type="entry name" value="HISTIDINE KINASE"/>
    <property type="match status" value="1"/>
</dbReference>
<dbReference type="PANTHER" id="PTHR43047">
    <property type="entry name" value="TWO-COMPONENT HISTIDINE PROTEIN KINASE"/>
    <property type="match status" value="1"/>
</dbReference>
<dbReference type="InterPro" id="IPR003594">
    <property type="entry name" value="HATPase_dom"/>
</dbReference>
<dbReference type="SMART" id="SM00388">
    <property type="entry name" value="HisKA"/>
    <property type="match status" value="1"/>
</dbReference>
<dbReference type="RefSeq" id="WP_223911099.1">
    <property type="nucleotide sequence ID" value="NZ_AP024238.1"/>
</dbReference>